<evidence type="ECO:0000256" key="1">
    <source>
        <dbReference type="ARBA" id="ARBA00001954"/>
    </source>
</evidence>
<name>A0AAD7U4K3_9APHY</name>
<evidence type="ECO:0000256" key="7">
    <source>
        <dbReference type="ARBA" id="ARBA00022448"/>
    </source>
</evidence>
<dbReference type="GO" id="GO:0031267">
    <property type="term" value="F:small GTPase binding"/>
    <property type="evidence" value="ECO:0007669"/>
    <property type="project" value="InterPro"/>
</dbReference>
<evidence type="ECO:0000256" key="11">
    <source>
        <dbReference type="ARBA" id="ARBA00022927"/>
    </source>
</evidence>
<keyword evidence="15" id="KW-0539">Nucleus</keyword>
<evidence type="ECO:0000256" key="10">
    <source>
        <dbReference type="ARBA" id="ARBA00022873"/>
    </source>
</evidence>
<dbReference type="InterPro" id="IPR005043">
    <property type="entry name" value="XPO2_C"/>
</dbReference>
<evidence type="ECO:0000256" key="5">
    <source>
        <dbReference type="ARBA" id="ARBA00008654"/>
    </source>
</evidence>
<keyword evidence="11" id="KW-0653">Protein transport</keyword>
<dbReference type="GO" id="GO:0005506">
    <property type="term" value="F:iron ion binding"/>
    <property type="evidence" value="ECO:0007669"/>
    <property type="project" value="InterPro"/>
</dbReference>
<dbReference type="SUPFAM" id="SSF48371">
    <property type="entry name" value="ARM repeat"/>
    <property type="match status" value="1"/>
</dbReference>
<dbReference type="Pfam" id="PF03810">
    <property type="entry name" value="IBN_N"/>
    <property type="match status" value="1"/>
</dbReference>
<dbReference type="NCBIfam" id="TIGR02410">
    <property type="entry name" value="carnitine_TMLD"/>
    <property type="match status" value="1"/>
</dbReference>
<evidence type="ECO:0000256" key="14">
    <source>
        <dbReference type="ARBA" id="ARBA00023004"/>
    </source>
</evidence>
<feature type="region of interest" description="Disordered" evidence="16">
    <location>
        <begin position="993"/>
        <end position="1037"/>
    </location>
</feature>
<evidence type="ECO:0000256" key="12">
    <source>
        <dbReference type="ARBA" id="ARBA00022964"/>
    </source>
</evidence>
<evidence type="ECO:0000256" key="6">
    <source>
        <dbReference type="ARBA" id="ARBA00008669"/>
    </source>
</evidence>
<comment type="similarity">
    <text evidence="6">Belongs to the XPO2/CSE1 family.</text>
</comment>
<dbReference type="GO" id="GO:0005049">
    <property type="term" value="F:nuclear export signal receptor activity"/>
    <property type="evidence" value="ECO:0007669"/>
    <property type="project" value="TreeGrafter"/>
</dbReference>
<evidence type="ECO:0000256" key="4">
    <source>
        <dbReference type="ARBA" id="ARBA00004496"/>
    </source>
</evidence>
<evidence type="ECO:0000256" key="8">
    <source>
        <dbReference type="ARBA" id="ARBA00022490"/>
    </source>
</evidence>
<evidence type="ECO:0000256" key="13">
    <source>
        <dbReference type="ARBA" id="ARBA00023002"/>
    </source>
</evidence>
<dbReference type="Proteomes" id="UP001215151">
    <property type="component" value="Unassembled WGS sequence"/>
</dbReference>
<comment type="subcellular location">
    <subcellularLocation>
        <location evidence="4">Cytoplasm</location>
    </subcellularLocation>
    <subcellularLocation>
        <location evidence="3">Nucleus</location>
    </subcellularLocation>
</comment>
<dbReference type="GO" id="GO:0005829">
    <property type="term" value="C:cytosol"/>
    <property type="evidence" value="ECO:0007669"/>
    <property type="project" value="TreeGrafter"/>
</dbReference>
<dbReference type="Gene3D" id="1.25.10.10">
    <property type="entry name" value="Leucine-rich Repeat Variant"/>
    <property type="match status" value="1"/>
</dbReference>
<evidence type="ECO:0000313" key="19">
    <source>
        <dbReference type="Proteomes" id="UP001215151"/>
    </source>
</evidence>
<keyword evidence="19" id="KW-1185">Reference proteome</keyword>
<dbReference type="PANTHER" id="PTHR10997:SF8">
    <property type="entry name" value="EXPORTIN-2"/>
    <property type="match status" value="1"/>
</dbReference>
<comment type="cofactor">
    <cofactor evidence="2">
        <name>L-ascorbate</name>
        <dbReference type="ChEBI" id="CHEBI:38290"/>
    </cofactor>
</comment>
<dbReference type="SMART" id="SM00913">
    <property type="entry name" value="IBN_N"/>
    <property type="match status" value="1"/>
</dbReference>
<keyword evidence="9" id="KW-0479">Metal-binding</keyword>
<protein>
    <recommendedName>
        <fullName evidence="17">Importin N-terminal domain-containing protein</fullName>
    </recommendedName>
</protein>
<dbReference type="GO" id="GO:0006611">
    <property type="term" value="P:protein export from nucleus"/>
    <property type="evidence" value="ECO:0007669"/>
    <property type="project" value="TreeGrafter"/>
</dbReference>
<evidence type="ECO:0000259" key="17">
    <source>
        <dbReference type="PROSITE" id="PS50166"/>
    </source>
</evidence>
<dbReference type="InterPro" id="IPR038492">
    <property type="entry name" value="GBBH-like_N_sf"/>
</dbReference>
<comment type="cofactor">
    <cofactor evidence="1">
        <name>Fe(2+)</name>
        <dbReference type="ChEBI" id="CHEBI:29033"/>
    </cofactor>
</comment>
<dbReference type="FunFam" id="3.30.2020.30:FF:000002">
    <property type="entry name" value="Putative gamma-butyrobetaine dioxygenase"/>
    <property type="match status" value="1"/>
</dbReference>
<feature type="compositionally biased region" description="Low complexity" evidence="16">
    <location>
        <begin position="993"/>
        <end position="1025"/>
    </location>
</feature>
<evidence type="ECO:0000313" key="18">
    <source>
        <dbReference type="EMBL" id="KAJ8496591.1"/>
    </source>
</evidence>
<evidence type="ECO:0000256" key="3">
    <source>
        <dbReference type="ARBA" id="ARBA00004123"/>
    </source>
</evidence>
<evidence type="ECO:0000256" key="2">
    <source>
        <dbReference type="ARBA" id="ARBA00001961"/>
    </source>
</evidence>
<dbReference type="Gene3D" id="3.30.2020.30">
    <property type="match status" value="1"/>
</dbReference>
<dbReference type="InterPro" id="IPR003819">
    <property type="entry name" value="TauD/TfdA-like"/>
</dbReference>
<dbReference type="GO" id="GO:0050353">
    <property type="term" value="F:trimethyllysine dioxygenase activity"/>
    <property type="evidence" value="ECO:0007669"/>
    <property type="project" value="InterPro"/>
</dbReference>
<reference evidence="18" key="1">
    <citation type="submission" date="2022-11" db="EMBL/GenBank/DDBJ databases">
        <title>Genome Sequence of Cubamyces cubensis.</title>
        <authorList>
            <person name="Buettner E."/>
        </authorList>
    </citation>
    <scope>NUCLEOTIDE SEQUENCE</scope>
    <source>
        <strain evidence="18">MPL-01</strain>
    </source>
</reference>
<keyword evidence="10" id="KW-0124">Carnitine biosynthesis</keyword>
<dbReference type="Pfam" id="PF03378">
    <property type="entry name" value="CAS_CSE1"/>
    <property type="match status" value="1"/>
</dbReference>
<sequence>MAELPSLLLASLNPSTRKQAEQNLQSLSIQPGFLTHLLTLVLQTSQDRAVRLAASVYLKNLIKSRWEDDELHVADADRSSLREALIPAMIQLSNASDKAIRAQVAESISLIASVDFPEQWPDLVDKLVFSFSETNFEVNIGVLETAHSIFRPWRAETRSDVLFTVINYVLSRFTRPFLQLFLHTTTLLFSSPPPANLAQIAQAMVFSVDIFYDLTCQDLPPDIEDAHAQFFGAESGLFLKLLMWDPAELRGDPDDTTPSLPSQIKTRILEIVELYVKLYPETLQASASVEAFVRAIWDLVGGGKRPSVADDGLVSQSLRFIASAIRTGYYKQLFSSKETISGLVQGVVVPNFEDDPLEYIRLDLALPSMGGLGVSNDAVTRRQAAAEVLRALVSSGLEAETTEVTGAWIGQGLSEYAANKSENWRAKDTAIYLLTAVATRGSTTQHGVTSTNALIDVVQFFSDHVFQDLQADPGSIHPILQVDAIRFLYTFRNQLVKPQLLSVLPSLVRHLSSENYVCYTYAAISIERILFIRQGNQLMFASADIKDIAPQMLDALLAKVEKAPTPEKVAENDYLMKCAMRVIVTARGALVDEYARLLQRLVAILGVISKNPSNPNFDQYIFESISALMRFVVQANPSTLPTFEQALFGPFTIILQQDIDQYIPYVFQILAQMLDLHAGAVPAQYRTLLPILLTPAAWQQKGSIPGLVKLLKAFLARDAPAMVAQGQITQVLGVVQQRLIPSKLNDGWGFELLQSVVQHAPTATVKQYFKSIIITLLTRMQTSKTDKYVYHFVYFLGFCLAVGKEEITPDYIVSEVDSIQAQLWSQVLANFVIPQAPKMPPKDRKVVIVGLTRLLTQSTFMLRDPLAHAWPPTFQALVKLFKEEQLLTKKEDEDPDAGITQVDYEEQTAGYQAAYSRLAAAETAPVDPVAHVKDLKAFVGQELASLSGNAPNVKELLERTDAGVTGPFVQELAAAGAGGSAAAPPFRRAAFSTSAVKHTSAPPTSPPHSIHPAPASASPAAPATSLGSSGVATAPPTSRIDDRKVVLGWDETTYSRYHHIWLRDHCRCPECFHPITKQRLVNTFDIPADIKPKHVESKPEGLEVHWPSSQPHVSLYPWSWLRHNSYDPPMARTSSSEKILWGAKILQDPPTVTYEEAMAEDNRGLFKWLSNVDKFGFCFVSGVPATPEATEELSRRIGFIRETQYGTFWDFTSDLAKGDTAYTTLALGAHTDTTYFTDPCGLQLFHLLEHTGGTGGATLLVDGFYVASLLKELHPEAYELLSTVPVPTHAAGEPEALYTPSTRQTPVLKHEDGELVQVRWNNDDRSVLRNLRPDQVEPWYDAIRTWYKHLSSPDSEYWVQLSPGTAVVVDNHRVLHGRSAFNGKRRMCGAYIGVDEYRSKLAVLSERFAPDPVTSDTAASASVNGRSVWHPAL</sequence>
<keyword evidence="8" id="KW-0963">Cytoplasm</keyword>
<gene>
    <name evidence="18" type="ORF">ONZ51_g979</name>
</gene>
<dbReference type="Pfam" id="PF06155">
    <property type="entry name" value="GBBH-like_N"/>
    <property type="match status" value="1"/>
</dbReference>
<keyword evidence="7" id="KW-0813">Transport</keyword>
<dbReference type="InterPro" id="IPR013713">
    <property type="entry name" value="XPO2_central"/>
</dbReference>
<comment type="similarity">
    <text evidence="5">Belongs to the gamma-BBH/TMLD family.</text>
</comment>
<dbReference type="GO" id="GO:0005635">
    <property type="term" value="C:nuclear envelope"/>
    <property type="evidence" value="ECO:0007669"/>
    <property type="project" value="TreeGrafter"/>
</dbReference>
<dbReference type="InterPro" id="IPR042098">
    <property type="entry name" value="TauD-like_sf"/>
</dbReference>
<feature type="domain" description="Importin N-terminal" evidence="17">
    <location>
        <begin position="20"/>
        <end position="91"/>
    </location>
</feature>
<evidence type="ECO:0000256" key="9">
    <source>
        <dbReference type="ARBA" id="ARBA00022723"/>
    </source>
</evidence>
<dbReference type="InterPro" id="IPR001494">
    <property type="entry name" value="Importin-beta_N"/>
</dbReference>
<dbReference type="InterPro" id="IPR011989">
    <property type="entry name" value="ARM-like"/>
</dbReference>
<dbReference type="Pfam" id="PF08506">
    <property type="entry name" value="Cse1"/>
    <property type="match status" value="1"/>
</dbReference>
<dbReference type="GO" id="GO:0006606">
    <property type="term" value="P:protein import into nucleus"/>
    <property type="evidence" value="ECO:0007669"/>
    <property type="project" value="TreeGrafter"/>
</dbReference>
<evidence type="ECO:0000256" key="16">
    <source>
        <dbReference type="SAM" id="MobiDB-lite"/>
    </source>
</evidence>
<dbReference type="Gene3D" id="3.60.130.10">
    <property type="entry name" value="Clavaminate synthase-like"/>
    <property type="match status" value="1"/>
</dbReference>
<dbReference type="SUPFAM" id="SSF51197">
    <property type="entry name" value="Clavaminate synthase-like"/>
    <property type="match status" value="1"/>
</dbReference>
<dbReference type="EMBL" id="JAPEVG010000013">
    <property type="protein sequence ID" value="KAJ8496591.1"/>
    <property type="molecule type" value="Genomic_DNA"/>
</dbReference>
<keyword evidence="12" id="KW-0223">Dioxygenase</keyword>
<comment type="caution">
    <text evidence="18">The sequence shown here is derived from an EMBL/GenBank/DDBJ whole genome shotgun (WGS) entry which is preliminary data.</text>
</comment>
<dbReference type="PANTHER" id="PTHR10997">
    <property type="entry name" value="IMPORTIN-7, 8, 11"/>
    <property type="match status" value="1"/>
</dbReference>
<dbReference type="InterPro" id="IPR010376">
    <property type="entry name" value="GBBH-like_N"/>
</dbReference>
<keyword evidence="13" id="KW-0560">Oxidoreductase</keyword>
<accession>A0AAD7U4K3</accession>
<dbReference type="InterPro" id="IPR012776">
    <property type="entry name" value="Trimethyllysine_dOase"/>
</dbReference>
<dbReference type="InterPro" id="IPR016024">
    <property type="entry name" value="ARM-type_fold"/>
</dbReference>
<organism evidence="18 19">
    <name type="scientific">Trametes cubensis</name>
    <dbReference type="NCBI Taxonomy" id="1111947"/>
    <lineage>
        <taxon>Eukaryota</taxon>
        <taxon>Fungi</taxon>
        <taxon>Dikarya</taxon>
        <taxon>Basidiomycota</taxon>
        <taxon>Agaricomycotina</taxon>
        <taxon>Agaricomycetes</taxon>
        <taxon>Polyporales</taxon>
        <taxon>Polyporaceae</taxon>
        <taxon>Trametes</taxon>
    </lineage>
</organism>
<dbReference type="Pfam" id="PF02668">
    <property type="entry name" value="TauD"/>
    <property type="match status" value="1"/>
</dbReference>
<proteinExistence type="inferred from homology"/>
<dbReference type="GO" id="GO:0045329">
    <property type="term" value="P:carnitine biosynthetic process"/>
    <property type="evidence" value="ECO:0007669"/>
    <property type="project" value="UniProtKB-KW"/>
</dbReference>
<dbReference type="PROSITE" id="PS50166">
    <property type="entry name" value="IMPORTIN_B_NT"/>
    <property type="match status" value="1"/>
</dbReference>
<dbReference type="FunFam" id="3.60.130.10:FF:000001">
    <property type="entry name" value="Trimethyllysine dioxygenase, mitochondrial"/>
    <property type="match status" value="1"/>
</dbReference>
<evidence type="ECO:0000256" key="15">
    <source>
        <dbReference type="ARBA" id="ARBA00023242"/>
    </source>
</evidence>
<keyword evidence="14" id="KW-0408">Iron</keyword>
<dbReference type="CDD" id="cd00250">
    <property type="entry name" value="CAS_like"/>
    <property type="match status" value="1"/>
</dbReference>